<evidence type="ECO:0000313" key="3">
    <source>
        <dbReference type="EMBL" id="GHH85172.1"/>
    </source>
</evidence>
<evidence type="ECO:0000256" key="1">
    <source>
        <dbReference type="SAM" id="MobiDB-lite"/>
    </source>
</evidence>
<dbReference type="RefSeq" id="WP_189936061.1">
    <property type="nucleotide sequence ID" value="NZ_BNCD01000017.1"/>
</dbReference>
<evidence type="ECO:0000313" key="4">
    <source>
        <dbReference type="Proteomes" id="UP000603708"/>
    </source>
</evidence>
<keyword evidence="2" id="KW-0472">Membrane</keyword>
<sequence>MTFDWRRRRPVVLRSRRERIVRGTLLTGVVVLALLAVLSMVGTSAPKDTAGRTAATGPRHPRLLVPAGYDTSRGWDVSGVSDEYVVAENTGSVAVLEEAGQGRFQVRALDVTSGRTRWTGDPVRPLSRSWARPRLLTVSEGSREYFVTWSYGDIGQSVLGGPRTVVSLDIYDAAYGTRQHVYVPWPEAPDVTAGGPGILIGRGSDHAAVVDPADGKVSTTAAKDLKYPRGCGSCHRDTDIRGLTSHGLIVRGAKEFWVRGGWYGRRTAPKGTDPASGVPASVSTDRVLVKWRRKPGGKKAGDFETWAVHDAATGKVLASADCHRPAVDPGRYPEMVFSFSGRYVVAGALVFDLADHKGYCFDKESDGTTQGAVPGEPSPDVQPDDPAADKAPRPLTLIAVTDQGTAYGTTGMHTAADARSGLGKPLRVSLSTAVPELLVPTVHLPAADLGGYGLFPYTDSKGVQHLIGYPRRGTAD</sequence>
<keyword evidence="4" id="KW-1185">Reference proteome</keyword>
<dbReference type="AlphaFoldDB" id="A0A919GIR5"/>
<feature type="transmembrane region" description="Helical" evidence="2">
    <location>
        <begin position="20"/>
        <end position="42"/>
    </location>
</feature>
<accession>A0A919GIR5</accession>
<comment type="caution">
    <text evidence="3">The sequence shown here is derived from an EMBL/GenBank/DDBJ whole genome shotgun (WGS) entry which is preliminary data.</text>
</comment>
<name>A0A919GIR5_9ACTN</name>
<evidence type="ECO:0000256" key="2">
    <source>
        <dbReference type="SAM" id="Phobius"/>
    </source>
</evidence>
<reference evidence="3" key="1">
    <citation type="journal article" date="2014" name="Int. J. Syst. Evol. Microbiol.">
        <title>Complete genome sequence of Corynebacterium casei LMG S-19264T (=DSM 44701T), isolated from a smear-ripened cheese.</title>
        <authorList>
            <consortium name="US DOE Joint Genome Institute (JGI-PGF)"/>
            <person name="Walter F."/>
            <person name="Albersmeier A."/>
            <person name="Kalinowski J."/>
            <person name="Ruckert C."/>
        </authorList>
    </citation>
    <scope>NUCLEOTIDE SEQUENCE</scope>
    <source>
        <strain evidence="3">JCM 5069</strain>
    </source>
</reference>
<dbReference type="EMBL" id="BNCD01000017">
    <property type="protein sequence ID" value="GHH85172.1"/>
    <property type="molecule type" value="Genomic_DNA"/>
</dbReference>
<keyword evidence="2" id="KW-0812">Transmembrane</keyword>
<proteinExistence type="predicted"/>
<protein>
    <submittedName>
        <fullName evidence="3">Uncharacterized protein</fullName>
    </submittedName>
</protein>
<keyword evidence="2" id="KW-1133">Transmembrane helix</keyword>
<gene>
    <name evidence="3" type="ORF">GCM10018793_52130</name>
</gene>
<feature type="region of interest" description="Disordered" evidence="1">
    <location>
        <begin position="365"/>
        <end position="391"/>
    </location>
</feature>
<dbReference type="Proteomes" id="UP000603708">
    <property type="component" value="Unassembled WGS sequence"/>
</dbReference>
<reference evidence="3" key="2">
    <citation type="submission" date="2020-09" db="EMBL/GenBank/DDBJ databases">
        <authorList>
            <person name="Sun Q."/>
            <person name="Ohkuma M."/>
        </authorList>
    </citation>
    <scope>NUCLEOTIDE SEQUENCE</scope>
    <source>
        <strain evidence="3">JCM 5069</strain>
    </source>
</reference>
<organism evidence="3 4">
    <name type="scientific">Streptomyces sulfonofaciens</name>
    <dbReference type="NCBI Taxonomy" id="68272"/>
    <lineage>
        <taxon>Bacteria</taxon>
        <taxon>Bacillati</taxon>
        <taxon>Actinomycetota</taxon>
        <taxon>Actinomycetes</taxon>
        <taxon>Kitasatosporales</taxon>
        <taxon>Streptomycetaceae</taxon>
        <taxon>Streptomyces</taxon>
    </lineage>
</organism>